<dbReference type="RefSeq" id="WP_076454614.1">
    <property type="nucleotide sequence ID" value="NZ_FTNE01000015.1"/>
</dbReference>
<accession>A0A8G2CN06</accession>
<dbReference type="GO" id="GO:0008081">
    <property type="term" value="F:phosphoric diester hydrolase activity"/>
    <property type="evidence" value="ECO:0007669"/>
    <property type="project" value="InterPro"/>
</dbReference>
<dbReference type="PANTHER" id="PTHR46211:SF14">
    <property type="entry name" value="GLYCEROPHOSPHODIESTER PHOSPHODIESTERASE"/>
    <property type="match status" value="1"/>
</dbReference>
<dbReference type="SUPFAM" id="SSF51695">
    <property type="entry name" value="PLC-like phosphodiesterases"/>
    <property type="match status" value="1"/>
</dbReference>
<proteinExistence type="predicted"/>
<keyword evidence="3" id="KW-1185">Reference proteome</keyword>
<protein>
    <submittedName>
        <fullName evidence="2">Glycerophosphoryl diester phosphodiesterase</fullName>
    </submittedName>
</protein>
<evidence type="ECO:0000313" key="3">
    <source>
        <dbReference type="Proteomes" id="UP000186308"/>
    </source>
</evidence>
<dbReference type="Gene3D" id="3.20.20.190">
    <property type="entry name" value="Phosphatidylinositol (PI) phosphodiesterase"/>
    <property type="match status" value="1"/>
</dbReference>
<gene>
    <name evidence="2" type="ORF">SAMN05421828_11545</name>
</gene>
<dbReference type="InterPro" id="IPR030395">
    <property type="entry name" value="GP_PDE_dom"/>
</dbReference>
<sequence>MRTIAVFGHRGARGLAPENTIGGFAVARACGVTGVEFDVGLTADNFAVVHHDPRLNAAIARDAAGHYVGADAPLLRGLGFAQLAGYDVGRLRAGSEYAARYPDQVPCDGAAIPSLTAVLAALRELDLLIEVKTAPDRPADTATPAAMATAVIDVLRAADAIEHAVLFAFDWRVLREASAIEPTLRRCCLTEPDTVAQGGLWLDGADLGAFDGKIIQAVAATGAACWAPFHATLEEADVREAQSLGLLVLPWTVNAPEALDRMIGFGVDGIISDWPDRARLAVEHAGCRVAAPGFIAGVGRLIPEIGAPGGVEQKLP</sequence>
<name>A0A8G2CN06_ACIRU</name>
<dbReference type="OrthoDB" id="9787897at2"/>
<comment type="caution">
    <text evidence="2">The sequence shown here is derived from an EMBL/GenBank/DDBJ whole genome shotgun (WGS) entry which is preliminary data.</text>
</comment>
<dbReference type="Pfam" id="PF03009">
    <property type="entry name" value="GDPD"/>
    <property type="match status" value="1"/>
</dbReference>
<dbReference type="EMBL" id="FTNE01000015">
    <property type="protein sequence ID" value="SIR09431.1"/>
    <property type="molecule type" value="Genomic_DNA"/>
</dbReference>
<dbReference type="PANTHER" id="PTHR46211">
    <property type="entry name" value="GLYCEROPHOSPHORYL DIESTER PHOSPHODIESTERASE"/>
    <property type="match status" value="1"/>
</dbReference>
<dbReference type="InterPro" id="IPR017946">
    <property type="entry name" value="PLC-like_Pdiesterase_TIM-brl"/>
</dbReference>
<dbReference type="PROSITE" id="PS51704">
    <property type="entry name" value="GP_PDE"/>
    <property type="match status" value="1"/>
</dbReference>
<dbReference type="AlphaFoldDB" id="A0A8G2CN06"/>
<organism evidence="2 3">
    <name type="scientific">Acidiphilium rubrum</name>
    <dbReference type="NCBI Taxonomy" id="526"/>
    <lineage>
        <taxon>Bacteria</taxon>
        <taxon>Pseudomonadati</taxon>
        <taxon>Pseudomonadota</taxon>
        <taxon>Alphaproteobacteria</taxon>
        <taxon>Acetobacterales</taxon>
        <taxon>Acidocellaceae</taxon>
        <taxon>Acidiphilium</taxon>
    </lineage>
</organism>
<dbReference type="GO" id="GO:0006629">
    <property type="term" value="P:lipid metabolic process"/>
    <property type="evidence" value="ECO:0007669"/>
    <property type="project" value="InterPro"/>
</dbReference>
<evidence type="ECO:0000313" key="2">
    <source>
        <dbReference type="EMBL" id="SIR09431.1"/>
    </source>
</evidence>
<reference evidence="2 3" key="1">
    <citation type="submission" date="2017-01" db="EMBL/GenBank/DDBJ databases">
        <authorList>
            <person name="Varghese N."/>
            <person name="Submissions S."/>
        </authorList>
    </citation>
    <scope>NUCLEOTIDE SEQUENCE [LARGE SCALE GENOMIC DNA]</scope>
    <source>
        <strain evidence="2 3">ATCC 35905</strain>
    </source>
</reference>
<evidence type="ECO:0000259" key="1">
    <source>
        <dbReference type="PROSITE" id="PS51704"/>
    </source>
</evidence>
<dbReference type="Proteomes" id="UP000186308">
    <property type="component" value="Unassembled WGS sequence"/>
</dbReference>
<feature type="domain" description="GP-PDE" evidence="1">
    <location>
        <begin position="4"/>
        <end position="282"/>
    </location>
</feature>